<evidence type="ECO:0000313" key="3">
    <source>
        <dbReference type="EMBL" id="CUR55722.1"/>
    </source>
</evidence>
<dbReference type="InterPro" id="IPR036691">
    <property type="entry name" value="Endo/exonu/phosph_ase_sf"/>
</dbReference>
<dbReference type="CDD" id="cd04486">
    <property type="entry name" value="YhcR_OBF_like"/>
    <property type="match status" value="1"/>
</dbReference>
<dbReference type="InterPro" id="IPR006179">
    <property type="entry name" value="5_nucleotidase/apyrase"/>
</dbReference>
<dbReference type="Pfam" id="PF02872">
    <property type="entry name" value="5_nucleotid_C"/>
    <property type="match status" value="1"/>
</dbReference>
<dbReference type="PANTHER" id="PTHR11575">
    <property type="entry name" value="5'-NUCLEOTIDASE-RELATED"/>
    <property type="match status" value="1"/>
</dbReference>
<accession>A0A2P2C4S0</accession>
<dbReference type="InterPro" id="IPR032109">
    <property type="entry name" value="Big_3_5"/>
</dbReference>
<dbReference type="GO" id="GO:0030288">
    <property type="term" value="C:outer membrane-bounded periplasmic space"/>
    <property type="evidence" value="ECO:0007669"/>
    <property type="project" value="TreeGrafter"/>
</dbReference>
<dbReference type="PANTHER" id="PTHR11575:SF24">
    <property type="entry name" value="5'-NUCLEOTIDASE"/>
    <property type="match status" value="1"/>
</dbReference>
<name>A0A2P2C4S0_9ZZZZ</name>
<dbReference type="Gene3D" id="3.60.10.10">
    <property type="entry name" value="Endonuclease/exonuclease/phosphatase"/>
    <property type="match status" value="1"/>
</dbReference>
<dbReference type="GO" id="GO:0009166">
    <property type="term" value="P:nucleotide catabolic process"/>
    <property type="evidence" value="ECO:0007669"/>
    <property type="project" value="InterPro"/>
</dbReference>
<dbReference type="Gene3D" id="3.90.780.10">
    <property type="entry name" value="5'-Nucleotidase, C-terminal domain"/>
    <property type="match status" value="1"/>
</dbReference>
<dbReference type="Gene3D" id="3.60.21.10">
    <property type="match status" value="1"/>
</dbReference>
<gene>
    <name evidence="3" type="ORF">NOCA230054</name>
</gene>
<dbReference type="EMBL" id="CZKA01000023">
    <property type="protein sequence ID" value="CUR55722.1"/>
    <property type="molecule type" value="Genomic_DNA"/>
</dbReference>
<protein>
    <submittedName>
        <fullName evidence="3">5'-Nucleotidase domain-containing protein</fullName>
    </submittedName>
</protein>
<dbReference type="Pfam" id="PF16640">
    <property type="entry name" value="Big_3_5"/>
    <property type="match status" value="1"/>
</dbReference>
<organism evidence="3">
    <name type="scientific">metagenome</name>
    <dbReference type="NCBI Taxonomy" id="256318"/>
    <lineage>
        <taxon>unclassified sequences</taxon>
        <taxon>metagenomes</taxon>
    </lineage>
</organism>
<dbReference type="InterPro" id="IPR047971">
    <property type="entry name" value="ExeM-like"/>
</dbReference>
<dbReference type="InterPro" id="IPR036907">
    <property type="entry name" value="5'-Nucleotdase_C_sf"/>
</dbReference>
<dbReference type="InterPro" id="IPR013783">
    <property type="entry name" value="Ig-like_fold"/>
</dbReference>
<proteinExistence type="predicted"/>
<dbReference type="InterPro" id="IPR008334">
    <property type="entry name" value="5'-Nucleotdase_C"/>
</dbReference>
<dbReference type="PROSITE" id="PS51841">
    <property type="entry name" value="LTD"/>
    <property type="match status" value="1"/>
</dbReference>
<feature type="domain" description="LTD" evidence="2">
    <location>
        <begin position="23"/>
        <end position="158"/>
    </location>
</feature>
<evidence type="ECO:0000256" key="1">
    <source>
        <dbReference type="ARBA" id="ARBA00022729"/>
    </source>
</evidence>
<reference evidence="3" key="1">
    <citation type="submission" date="2015-08" db="EMBL/GenBank/DDBJ databases">
        <authorList>
            <person name="Babu N.S."/>
            <person name="Beckwith C.J."/>
            <person name="Beseler K.G."/>
            <person name="Brison A."/>
            <person name="Carone J.V."/>
            <person name="Caskin T.P."/>
            <person name="Diamond M."/>
            <person name="Durham M.E."/>
            <person name="Foxe J.M."/>
            <person name="Go M."/>
            <person name="Henderson B.A."/>
            <person name="Jones I.B."/>
            <person name="McGettigan J.A."/>
            <person name="Micheletti S.J."/>
            <person name="Nasrallah M.E."/>
            <person name="Ortiz D."/>
            <person name="Piller C.R."/>
            <person name="Privatt S.R."/>
            <person name="Schneider S.L."/>
            <person name="Sharp S."/>
            <person name="Smith T.C."/>
            <person name="Stanton J.D."/>
            <person name="Ullery H.E."/>
            <person name="Wilson R.J."/>
            <person name="Serrano M.G."/>
            <person name="Buck G."/>
            <person name="Lee V."/>
            <person name="Wang Y."/>
            <person name="Carvalho R."/>
            <person name="Voegtly L."/>
            <person name="Shi R."/>
            <person name="Duckworth R."/>
            <person name="Johnson A."/>
            <person name="Loviza R."/>
            <person name="Walstead R."/>
            <person name="Shah Z."/>
            <person name="Kiflezghi M."/>
            <person name="Wade K."/>
            <person name="Ball S.L."/>
            <person name="Bradley K.W."/>
            <person name="Asai D.J."/>
            <person name="Bowman C.A."/>
            <person name="Russell D.A."/>
            <person name="Pope W.H."/>
            <person name="Jacobs-Sera D."/>
            <person name="Hendrix R.W."/>
            <person name="Hatfull G.F."/>
        </authorList>
    </citation>
    <scope>NUCLEOTIDE SEQUENCE</scope>
</reference>
<dbReference type="SUPFAM" id="SSF74853">
    <property type="entry name" value="Lamin A/C globular tail domain"/>
    <property type="match status" value="1"/>
</dbReference>
<dbReference type="InterPro" id="IPR036415">
    <property type="entry name" value="Lamin_tail_dom_sf"/>
</dbReference>
<dbReference type="Pfam" id="PF00149">
    <property type="entry name" value="Metallophos"/>
    <property type="match status" value="1"/>
</dbReference>
<dbReference type="InterPro" id="IPR001322">
    <property type="entry name" value="Lamin_tail_dom"/>
</dbReference>
<dbReference type="CDD" id="cd10283">
    <property type="entry name" value="MnuA_DNase1-like"/>
    <property type="match status" value="1"/>
</dbReference>
<dbReference type="GO" id="GO:0008768">
    <property type="term" value="F:UDP-sugar diphosphatase activity"/>
    <property type="evidence" value="ECO:0007669"/>
    <property type="project" value="TreeGrafter"/>
</dbReference>
<dbReference type="NCBIfam" id="NF033681">
    <property type="entry name" value="ExeM_NucH_DNase"/>
    <property type="match status" value="1"/>
</dbReference>
<keyword evidence="1" id="KW-0732">Signal</keyword>
<sequence>MSRLSHAALSSLSLALVSTALLATPAGAEPAGTDLVISEVYGAGGNAGAALTHDFIELYNPTTAAISVDGWSVQYRSATGTSATLTNLSGVVPAGEHYLVRESGGTVGAGLPTPDATGNITMSGTNGVVLLVSNTTGVSTVGDLAGSAAVVDAVGYGSTPTTFEGANTGVALTATTSAARGPLGGDTDNNAADFSEAAPTPENSEVVVEPPAEVDATIAEIQGTNTATSPLAGDIATTRGVVTAAYPTGGLNGFYLQTEGTGGTTDQTPGASDAVFVYGSAAVATVEIGDFVEVTGPVSEFAGTTELTPAAADVVQLPGAPAPVTALATAYPTTEASREAHEGELLAPTDRFTVTNTFGINQYAEIGLATGSKPLIQPTDVVDAQDKAAVAAIAADNIARAVTLDDGASINFLSSANQGIALPWLSKANPIRVGAFATLHEPVILEFRNNVWNLQPTAQVTDQGTATASFSNTRLDNVAPQSVGGNLRLATFNVLNYFNTTGTAFETAGGSCTFHEDRAGDPVTDDACTPDGPRGAAEDEDLARQQAKIVTAINGLGSDIVSLEEIENSVKLLGETDRDDALSSLVDALNTAAGSAVWDYAPSPSAADLPALAEQDVIRTAFIYKPASVDLVGASQVLVGASAFANAREPLAQAFKPAGTPASSAFSVIVNHFKSKGSGTPDPDGQGNANVDRVAQAKALSAFATSFAADRGTDAIFLTGDFNSYTEEDPLQVLYAAGYTNLESDTPGETSYSFSGLSGSLDHVLANPAAEAMVTGVDLWDINAGESVAFEYSRFNYNLSEFFDGADPFRASDHNPEIVGLDVPVGPAPVTLNLLGVNDFHGRINASTVKWAGTVEQLTAQGGADSTLLIGAGDLIGASEFASAVAEDQPTIDLFNALGLDASAVGNHEFDKGWADLRDRVIGTDADRNAQWDYLGANVYAQGTQDPVLPEYATFEVEGVTVGVIGAVTEETASLVSPGGITEIDFGDPVEAVNRVAGKLSDGDPGNGEADVIVASFHAGATQGVGSNYAAEVAKGGEFAQMADLVPAVDVIFNGHTHQAYAWDAPIPGGGGTRPIVQTGQYGENVGQVQVTVDPETGEVSAYTARNVARTATADADLVAAYPRVAQVKTIVDAALANAAAVGNVPVGSITGDITRAYSNGSYVNGRWVSPTPRTEDRGAESTLGGLVANALRDGLPAEIGTADLGIVNPGGMRADLTYAGDTAANPANTDGVVTYAEANGVLPFVNNIWTVDLTGAQLKAVLEQQWQPAGASRPFLALGLSDNVRVTQDPSLPVGSRITSILVDDQPVDLSQLYTISTFSFLGTGGDNFFAFTQGSHRDTGLVDRDLWIDYLQDHAAIAPDQARQQVGASGIPGEVLAGDRVSFQLSKLNLTSLGSPENTSVAVYLRTPGASRKVGDFPVSGGVANVSFTAPGDLTGRATVVAVASPSATQVGLPLTASPTTVRATAGPMTYGTDGEVAVTVESDLPATGLVEVRNGDTVIGTATLADGVATVVLPGTSLPVGSNALTVSYLGDTQHSASSTTVRVSVAKATSTTGVTVSPASVPVGNGTVSLAATVSAAGVTPEGFVGLYQGGSLVAVAELVDGEAALTLGPFSTTGTRSYSVRYLGDDFVSGSSANASVEVVRATPTVTARVSPGVIHRNRTRPVVDVVVSAPGIAVTGQVSITADGTTYTRSLSGGQASFTLPAYRTLGAKTIAVAYLGSPLAEAVETTVRVDVVR</sequence>
<dbReference type="SUPFAM" id="SSF56219">
    <property type="entry name" value="DNase I-like"/>
    <property type="match status" value="1"/>
</dbReference>
<dbReference type="Pfam" id="PF00932">
    <property type="entry name" value="LTD"/>
    <property type="match status" value="1"/>
</dbReference>
<dbReference type="InterPro" id="IPR029052">
    <property type="entry name" value="Metallo-depent_PP-like"/>
</dbReference>
<dbReference type="PRINTS" id="PR01607">
    <property type="entry name" value="APYRASEFAMLY"/>
</dbReference>
<dbReference type="SUPFAM" id="SSF56300">
    <property type="entry name" value="Metallo-dependent phosphatases"/>
    <property type="match status" value="1"/>
</dbReference>
<dbReference type="Gene3D" id="2.60.40.10">
    <property type="entry name" value="Immunoglobulins"/>
    <property type="match status" value="2"/>
</dbReference>
<dbReference type="GO" id="GO:0008253">
    <property type="term" value="F:5'-nucleotidase activity"/>
    <property type="evidence" value="ECO:0007669"/>
    <property type="project" value="TreeGrafter"/>
</dbReference>
<dbReference type="SUPFAM" id="SSF55816">
    <property type="entry name" value="5'-nucleotidase (syn. UDP-sugar hydrolase), C-terminal domain"/>
    <property type="match status" value="1"/>
</dbReference>
<dbReference type="InterPro" id="IPR004843">
    <property type="entry name" value="Calcineurin-like_PHP"/>
</dbReference>
<evidence type="ECO:0000259" key="2">
    <source>
        <dbReference type="PROSITE" id="PS51841"/>
    </source>
</evidence>